<sequence>MSKVFAIADISVKYVTSEARCEADTSDVDPPFLTALAQIGQIRTKVGSIRVSSKMLQLLRRCYKVLEAIERSFCVLAGKVGVIHGFRPEEIETMLQNLEYIADMFSSTSKSISWILASERKGKIPALYTVLAMASRKSTLHTPSESPIHKSAGPQARTNPLTINDSSFIHTVESLSHHGSNLMKIPAKKPSLQASRYTVLFK</sequence>
<dbReference type="EMBL" id="SNSC02000002">
    <property type="protein sequence ID" value="TID27068.1"/>
    <property type="molecule type" value="Genomic_DNA"/>
</dbReference>
<gene>
    <name evidence="1" type="ORF">E6O75_ATG01561</name>
</gene>
<reference evidence="1 2" key="1">
    <citation type="submission" date="2019-04" db="EMBL/GenBank/DDBJ databases">
        <title>High contiguity whole genome sequence and gene annotation resource for two Venturia nashicola isolates.</title>
        <authorList>
            <person name="Prokchorchik M."/>
            <person name="Won K."/>
            <person name="Lee Y."/>
            <person name="Choi E.D."/>
            <person name="Segonzac C."/>
            <person name="Sohn K.H."/>
        </authorList>
    </citation>
    <scope>NUCLEOTIDE SEQUENCE [LARGE SCALE GENOMIC DNA]</scope>
    <source>
        <strain evidence="1 2">PRI2</strain>
    </source>
</reference>
<protein>
    <submittedName>
        <fullName evidence="1">Uncharacterized protein</fullName>
    </submittedName>
</protein>
<dbReference type="AlphaFoldDB" id="A0A4Z1PCG1"/>
<dbReference type="Proteomes" id="UP000298493">
    <property type="component" value="Unassembled WGS sequence"/>
</dbReference>
<evidence type="ECO:0000313" key="1">
    <source>
        <dbReference type="EMBL" id="TID27068.1"/>
    </source>
</evidence>
<organism evidence="1 2">
    <name type="scientific">Venturia nashicola</name>
    <dbReference type="NCBI Taxonomy" id="86259"/>
    <lineage>
        <taxon>Eukaryota</taxon>
        <taxon>Fungi</taxon>
        <taxon>Dikarya</taxon>
        <taxon>Ascomycota</taxon>
        <taxon>Pezizomycotina</taxon>
        <taxon>Dothideomycetes</taxon>
        <taxon>Pleosporomycetidae</taxon>
        <taxon>Venturiales</taxon>
        <taxon>Venturiaceae</taxon>
        <taxon>Venturia</taxon>
    </lineage>
</organism>
<proteinExistence type="predicted"/>
<accession>A0A4Z1PCG1</accession>
<name>A0A4Z1PCG1_9PEZI</name>
<comment type="caution">
    <text evidence="1">The sequence shown here is derived from an EMBL/GenBank/DDBJ whole genome shotgun (WGS) entry which is preliminary data.</text>
</comment>
<evidence type="ECO:0000313" key="2">
    <source>
        <dbReference type="Proteomes" id="UP000298493"/>
    </source>
</evidence>
<keyword evidence="2" id="KW-1185">Reference proteome</keyword>